<feature type="domain" description="Endoglucanase Z cellulose-binding" evidence="3">
    <location>
        <begin position="52"/>
        <end position="87"/>
    </location>
</feature>
<accession>A0A090RMD8</accession>
<dbReference type="Pfam" id="PF14600">
    <property type="entry name" value="CBM_5_12_2"/>
    <property type="match status" value="1"/>
</dbReference>
<organism evidence="4 5">
    <name type="scientific">Photobacterium aphoticum</name>
    <dbReference type="NCBI Taxonomy" id="754436"/>
    <lineage>
        <taxon>Bacteria</taxon>
        <taxon>Pseudomonadati</taxon>
        <taxon>Pseudomonadota</taxon>
        <taxon>Gammaproteobacteria</taxon>
        <taxon>Vibrionales</taxon>
        <taxon>Vibrionaceae</taxon>
        <taxon>Photobacterium</taxon>
    </lineage>
</organism>
<feature type="region of interest" description="Disordered" evidence="1">
    <location>
        <begin position="35"/>
        <end position="74"/>
    </location>
</feature>
<reference evidence="4 5" key="1">
    <citation type="journal article" date="2014" name="Genome Announc.">
        <title>Draft Genome Sequences of Two Vibrionaceae Species, Vibrio ponticus C121 and Photobacterium aphoticum C119, Isolated as Coral Reef Microbiota.</title>
        <authorList>
            <person name="Al-saari N."/>
            <person name="Meirelles P.M."/>
            <person name="Mino S."/>
            <person name="Suda W."/>
            <person name="Oshima K."/>
            <person name="Hattori M."/>
            <person name="Ohkuma M."/>
            <person name="Thompson F.L."/>
            <person name="Gomez-Gil B."/>
            <person name="Sawabe T."/>
            <person name="Sawabe T."/>
        </authorList>
    </citation>
    <scope>NUCLEOTIDE SEQUENCE [LARGE SCALE GENOMIC DNA]</scope>
    <source>
        <strain evidence="4 5">JCM 19237</strain>
    </source>
</reference>
<keyword evidence="4" id="KW-0378">Hydrolase</keyword>
<protein>
    <submittedName>
        <fullName evidence="4">Chitodextrinase</fullName>
        <ecNumber evidence="4">3.2.1.14</ecNumber>
    </submittedName>
</protein>
<comment type="caution">
    <text evidence="4">The sequence shown here is derived from an EMBL/GenBank/DDBJ whole genome shotgun (WGS) entry which is preliminary data.</text>
</comment>
<keyword evidence="4" id="KW-0326">Glycosidase</keyword>
<dbReference type="GO" id="GO:0030246">
    <property type="term" value="F:carbohydrate binding"/>
    <property type="evidence" value="ECO:0007669"/>
    <property type="project" value="InterPro"/>
</dbReference>
<evidence type="ECO:0000313" key="4">
    <source>
        <dbReference type="EMBL" id="GAL08647.1"/>
    </source>
</evidence>
<dbReference type="Proteomes" id="UP000029227">
    <property type="component" value="Unassembled WGS sequence"/>
</dbReference>
<dbReference type="Pfam" id="PF06483">
    <property type="entry name" value="ChiC"/>
    <property type="match status" value="1"/>
</dbReference>
<dbReference type="EMBL" id="BBMN01000029">
    <property type="protein sequence ID" value="GAL08647.1"/>
    <property type="molecule type" value="Genomic_DNA"/>
</dbReference>
<dbReference type="InterPro" id="IPR009470">
    <property type="entry name" value="Chi_C"/>
</dbReference>
<feature type="domain" description="Chitinase C-terminal" evidence="2">
    <location>
        <begin position="1"/>
        <end position="30"/>
    </location>
</feature>
<evidence type="ECO:0000259" key="2">
    <source>
        <dbReference type="Pfam" id="PF06483"/>
    </source>
</evidence>
<dbReference type="GO" id="GO:0005576">
    <property type="term" value="C:extracellular region"/>
    <property type="evidence" value="ECO:0007669"/>
    <property type="project" value="InterPro"/>
</dbReference>
<dbReference type="Gene3D" id="2.10.10.20">
    <property type="entry name" value="Carbohydrate-binding module superfamily 5/12"/>
    <property type="match status" value="1"/>
</dbReference>
<dbReference type="GO" id="GO:0005975">
    <property type="term" value="P:carbohydrate metabolic process"/>
    <property type="evidence" value="ECO:0007669"/>
    <property type="project" value="InterPro"/>
</dbReference>
<gene>
    <name evidence="4" type="ORF">JCM19237_134</name>
</gene>
<dbReference type="EC" id="3.2.1.14" evidence="4"/>
<dbReference type="AlphaFoldDB" id="A0A090RMD8"/>
<dbReference type="SUPFAM" id="SSF51055">
    <property type="entry name" value="Carbohydrate binding domain"/>
    <property type="match status" value="1"/>
</dbReference>
<dbReference type="eggNOG" id="COG3325">
    <property type="taxonomic scope" value="Bacteria"/>
</dbReference>
<dbReference type="STRING" id="754436.JCM19237_134"/>
<evidence type="ECO:0000259" key="3">
    <source>
        <dbReference type="Pfam" id="PF14600"/>
    </source>
</evidence>
<evidence type="ECO:0000313" key="5">
    <source>
        <dbReference type="Proteomes" id="UP000029227"/>
    </source>
</evidence>
<evidence type="ECO:0000256" key="1">
    <source>
        <dbReference type="SAM" id="MobiDB-lite"/>
    </source>
</evidence>
<dbReference type="InterPro" id="IPR036573">
    <property type="entry name" value="CBM_sf_5/12"/>
</dbReference>
<dbReference type="GO" id="GO:0008843">
    <property type="term" value="F:endochitinase activity"/>
    <property type="evidence" value="ECO:0007669"/>
    <property type="project" value="UniProtKB-EC"/>
</dbReference>
<proteinExistence type="predicted"/>
<sequence length="111" mass="11712">MVYYLPISGPANYTVNIGGKDYAFKFEYPELPIGTPGEGGGGNPEPGVCDTTGVNTYPNWPQSDWGGNPSHANQGDKMIHEGVVYKATGGQVLYQVATAAGRKSVTSNLTD</sequence>
<name>A0A090RMD8_9GAMM</name>
<feature type="compositionally biased region" description="Polar residues" evidence="1">
    <location>
        <begin position="52"/>
        <end position="62"/>
    </location>
</feature>
<dbReference type="InterPro" id="IPR032798">
    <property type="entry name" value="CBM_5_12_2"/>
</dbReference>